<dbReference type="GO" id="GO:0042973">
    <property type="term" value="F:glucan endo-1,3-beta-D-glucosidase activity"/>
    <property type="evidence" value="ECO:0007669"/>
    <property type="project" value="UniProtKB-EC"/>
</dbReference>
<evidence type="ECO:0000313" key="13">
    <source>
        <dbReference type="Proteomes" id="UP000481153"/>
    </source>
</evidence>
<dbReference type="PANTHER" id="PTHR31737">
    <property type="entry name" value="PROTEIN TOS1"/>
    <property type="match status" value="1"/>
</dbReference>
<evidence type="ECO:0000256" key="4">
    <source>
        <dbReference type="ARBA" id="ARBA00022729"/>
    </source>
</evidence>
<dbReference type="Pfam" id="PF14295">
    <property type="entry name" value="PAN_4"/>
    <property type="match status" value="2"/>
</dbReference>
<keyword evidence="4 10" id="KW-0732">Signal</keyword>
<keyword evidence="13" id="KW-1185">Reference proteome</keyword>
<dbReference type="EMBL" id="VJMJ01000084">
    <property type="protein sequence ID" value="KAF0737447.1"/>
    <property type="molecule type" value="Genomic_DNA"/>
</dbReference>
<feature type="signal peptide" evidence="10">
    <location>
        <begin position="1"/>
        <end position="20"/>
    </location>
</feature>
<feature type="chain" id="PRO_5026169279" description="glucan endo-1,3-beta-D-glucosidase" evidence="10">
    <location>
        <begin position="21"/>
        <end position="478"/>
    </location>
</feature>
<reference evidence="12 13" key="1">
    <citation type="submission" date="2019-07" db="EMBL/GenBank/DDBJ databases">
        <title>Genomics analysis of Aphanomyces spp. identifies a new class of oomycete effector associated with host adaptation.</title>
        <authorList>
            <person name="Gaulin E."/>
        </authorList>
    </citation>
    <scope>NUCLEOTIDE SEQUENCE [LARGE SCALE GENOMIC DNA]</scope>
    <source>
        <strain evidence="12 13">ATCC 201684</strain>
    </source>
</reference>
<organism evidence="12 13">
    <name type="scientific">Aphanomyces euteiches</name>
    <dbReference type="NCBI Taxonomy" id="100861"/>
    <lineage>
        <taxon>Eukaryota</taxon>
        <taxon>Sar</taxon>
        <taxon>Stramenopiles</taxon>
        <taxon>Oomycota</taxon>
        <taxon>Saprolegniomycetes</taxon>
        <taxon>Saprolegniales</taxon>
        <taxon>Verrucalvaceae</taxon>
        <taxon>Aphanomyces</taxon>
    </lineage>
</organism>
<dbReference type="VEuPathDB" id="FungiDB:AeMF1_015751"/>
<comment type="similarity">
    <text evidence="2">Belongs to the PGA52 family.</text>
</comment>
<evidence type="ECO:0000256" key="7">
    <source>
        <dbReference type="ARBA" id="ARBA00023157"/>
    </source>
</evidence>
<feature type="domain" description="Apple" evidence="11">
    <location>
        <begin position="91"/>
        <end position="160"/>
    </location>
</feature>
<dbReference type="InterPro" id="IPR018807">
    <property type="entry name" value="YJL171C/Tos1_N"/>
</dbReference>
<dbReference type="SMART" id="SM00223">
    <property type="entry name" value="APPLE"/>
    <property type="match status" value="2"/>
</dbReference>
<accession>A0A6G0XBC8</accession>
<evidence type="ECO:0000256" key="1">
    <source>
        <dbReference type="ARBA" id="ARBA00000382"/>
    </source>
</evidence>
<keyword evidence="7" id="KW-1015">Disulfide bond</keyword>
<evidence type="ECO:0000256" key="10">
    <source>
        <dbReference type="SAM" id="SignalP"/>
    </source>
</evidence>
<proteinExistence type="inferred from homology"/>
<dbReference type="GO" id="GO:0006508">
    <property type="term" value="P:proteolysis"/>
    <property type="evidence" value="ECO:0007669"/>
    <property type="project" value="InterPro"/>
</dbReference>
<dbReference type="InterPro" id="IPR018805">
    <property type="entry name" value="YJL171C/Tos1_C"/>
</dbReference>
<dbReference type="Pfam" id="PF10290">
    <property type="entry name" value="YJL171C_Tos1_N"/>
    <property type="match status" value="1"/>
</dbReference>
<comment type="catalytic activity">
    <reaction evidence="1">
        <text>Hydrolysis of (1-&gt;3)-beta-D-glucosidic linkages in (1-&gt;3)-beta-D-glucans.</text>
        <dbReference type="EC" id="3.2.1.39"/>
    </reaction>
</comment>
<evidence type="ECO:0000313" key="12">
    <source>
        <dbReference type="EMBL" id="KAF0737447.1"/>
    </source>
</evidence>
<dbReference type="AlphaFoldDB" id="A0A6G0XBC8"/>
<comment type="caution">
    <text evidence="12">The sequence shown here is derived from an EMBL/GenBank/DDBJ whole genome shotgun (WGS) entry which is preliminary data.</text>
</comment>
<keyword evidence="9" id="KW-0961">Cell wall biogenesis/degradation</keyword>
<evidence type="ECO:0000256" key="5">
    <source>
        <dbReference type="ARBA" id="ARBA00022737"/>
    </source>
</evidence>
<dbReference type="InterPro" id="IPR000177">
    <property type="entry name" value="Apple"/>
</dbReference>
<dbReference type="GO" id="GO:0071555">
    <property type="term" value="P:cell wall organization"/>
    <property type="evidence" value="ECO:0007669"/>
    <property type="project" value="UniProtKB-KW"/>
</dbReference>
<evidence type="ECO:0000256" key="8">
    <source>
        <dbReference type="ARBA" id="ARBA00023295"/>
    </source>
</evidence>
<feature type="domain" description="Apple" evidence="11">
    <location>
        <begin position="18"/>
        <end position="81"/>
    </location>
</feature>
<evidence type="ECO:0000256" key="9">
    <source>
        <dbReference type="ARBA" id="ARBA00023316"/>
    </source>
</evidence>
<dbReference type="EC" id="3.2.1.39" evidence="3"/>
<dbReference type="PANTHER" id="PTHR31737:SF2">
    <property type="entry name" value="PROTEIN TOS1"/>
    <property type="match status" value="1"/>
</dbReference>
<dbReference type="InterPro" id="IPR003609">
    <property type="entry name" value="Pan_app"/>
</dbReference>
<evidence type="ECO:0000259" key="11">
    <source>
        <dbReference type="SMART" id="SM00223"/>
    </source>
</evidence>
<sequence>MRSFLWLSLVAASVAADCSAIQDNTDYYGNDIANVVRPSAEYCCADCLANPNCVVAVWWDGVCYLKNKIGTKSSTTGARAVIPNRAAATSCPSIQENTDYYGNDIANVARPSADYCCADCLATTNCVAAVWWDGVCYLKNKIGAKSSLTGARAVIPTRTTQSTPAPASAPKDSLPVSKVRAGFTYPSNYRSGSYSMVTDLNGCQKRSVSSAGPIAPYHEDVTFVFRGPMDIYNIAIFQPASDGSWSRVSSYDRSSGASNLVFMNNANPQKYNGRSPQGYATSDGVGFTTSATKFGGRLNDGSNPSNIYGGPGVATGAEVNIMLPSVCTSNTCKGAFDPVYGLRGWSGSKIVVTKVKMDGGGLPAIWALNAQVVRANQYGCNCRGVGDPGGCGELDIAEAITKGSNTLATHNYWLNANPSTGHDTWTTRPTNGAATFVTIMDKASGVIKVLQLHGDDFASFNVNSISKQAMNQLIQVKV</sequence>
<keyword evidence="8" id="KW-0326">Glycosidase</keyword>
<dbReference type="Proteomes" id="UP000481153">
    <property type="component" value="Unassembled WGS sequence"/>
</dbReference>
<dbReference type="GO" id="GO:0005576">
    <property type="term" value="C:extracellular region"/>
    <property type="evidence" value="ECO:0007669"/>
    <property type="project" value="InterPro"/>
</dbReference>
<protein>
    <recommendedName>
        <fullName evidence="3">glucan endo-1,3-beta-D-glucosidase</fullName>
        <ecNumber evidence="3">3.2.1.39</ecNumber>
    </recommendedName>
</protein>
<evidence type="ECO:0000256" key="3">
    <source>
        <dbReference type="ARBA" id="ARBA00012780"/>
    </source>
</evidence>
<dbReference type="Gene3D" id="3.50.4.10">
    <property type="entry name" value="Hepatocyte Growth Factor"/>
    <property type="match status" value="2"/>
</dbReference>
<name>A0A6G0XBC8_9STRA</name>
<evidence type="ECO:0000256" key="2">
    <source>
        <dbReference type="ARBA" id="ARBA00006055"/>
    </source>
</evidence>
<keyword evidence="6" id="KW-0378">Hydrolase</keyword>
<gene>
    <name evidence="12" type="ORF">Ae201684_006609</name>
</gene>
<dbReference type="Pfam" id="PF10287">
    <property type="entry name" value="YJL171C_Tos1_C"/>
    <property type="match status" value="1"/>
</dbReference>
<evidence type="ECO:0000256" key="6">
    <source>
        <dbReference type="ARBA" id="ARBA00022801"/>
    </source>
</evidence>
<keyword evidence="5" id="KW-0677">Repeat</keyword>
<dbReference type="CDD" id="cd01100">
    <property type="entry name" value="APPLE_Factor_XI_like"/>
    <property type="match status" value="2"/>
</dbReference>